<evidence type="ECO:0000313" key="2">
    <source>
        <dbReference type="Proteomes" id="UP000199134"/>
    </source>
</evidence>
<dbReference type="AlphaFoldDB" id="A0A1H0D6K4"/>
<comment type="caution">
    <text evidence="1">The sequence shown here is derived from an EMBL/GenBank/DDBJ whole genome shotgun (WGS) entry which is preliminary data.</text>
</comment>
<evidence type="ECO:0000313" key="1">
    <source>
        <dbReference type="EMBL" id="SDN65636.1"/>
    </source>
</evidence>
<protein>
    <recommendedName>
        <fullName evidence="3">DUF3800 domain-containing protein</fullName>
    </recommendedName>
</protein>
<dbReference type="RefSeq" id="WP_091851309.1">
    <property type="nucleotide sequence ID" value="NZ_FNIW01000001.1"/>
</dbReference>
<dbReference type="Proteomes" id="UP000199134">
    <property type="component" value="Unassembled WGS sequence"/>
</dbReference>
<dbReference type="Pfam" id="PF12686">
    <property type="entry name" value="DUF3800"/>
    <property type="match status" value="1"/>
</dbReference>
<accession>A0A1H0D6K4</accession>
<dbReference type="EMBL" id="FNIW01000001">
    <property type="protein sequence ID" value="SDN65636.1"/>
    <property type="molecule type" value="Genomic_DNA"/>
</dbReference>
<organism evidence="1 2">
    <name type="scientific">Prevotella communis</name>
    <dbReference type="NCBI Taxonomy" id="2913614"/>
    <lineage>
        <taxon>Bacteria</taxon>
        <taxon>Pseudomonadati</taxon>
        <taxon>Bacteroidota</taxon>
        <taxon>Bacteroidia</taxon>
        <taxon>Bacteroidales</taxon>
        <taxon>Prevotellaceae</taxon>
        <taxon>Prevotella</taxon>
    </lineage>
</organism>
<gene>
    <name evidence="1" type="ORF">SAMN04487900_101298</name>
</gene>
<sequence length="228" mass="27390">MVQKTFNIYCDESTHLENDKHPYMLYGYVSIASNQIKISKEHIKGIKEKYGYTGELKWTNIHEKTYPMYKELIEYFFMTDMKFRAVIVDKSQIDDTREDYTFNDFYFRMYFQLLHHEIDLENTYNIYFDIKDTCSQKKLQKLKEILRWNASIRNFQFIRSHETPFVQLADVLMGAINYNLRIEKGDIKGNVIAKRRIVEIIRNHTPISLKQTSPKAAKKFNLFFITLK</sequence>
<proteinExistence type="predicted"/>
<dbReference type="InterPro" id="IPR024524">
    <property type="entry name" value="DUF3800"/>
</dbReference>
<dbReference type="OrthoDB" id="9799211at2"/>
<evidence type="ECO:0008006" key="3">
    <source>
        <dbReference type="Google" id="ProtNLM"/>
    </source>
</evidence>
<name>A0A1H0D6K4_9BACT</name>
<reference evidence="2" key="1">
    <citation type="submission" date="2016-10" db="EMBL/GenBank/DDBJ databases">
        <authorList>
            <person name="de Groot N.N."/>
        </authorList>
    </citation>
    <scope>NUCLEOTIDE SEQUENCE [LARGE SCALE GENOMIC DNA]</scope>
    <source>
        <strain evidence="2">BP1-145</strain>
    </source>
</reference>